<organism evidence="2 3">
    <name type="scientific">Pseudomonas poae</name>
    <dbReference type="NCBI Taxonomy" id="200451"/>
    <lineage>
        <taxon>Bacteria</taxon>
        <taxon>Pseudomonadati</taxon>
        <taxon>Pseudomonadota</taxon>
        <taxon>Gammaproteobacteria</taxon>
        <taxon>Pseudomonadales</taxon>
        <taxon>Pseudomonadaceae</taxon>
        <taxon>Pseudomonas</taxon>
    </lineage>
</organism>
<feature type="region of interest" description="Disordered" evidence="1">
    <location>
        <begin position="95"/>
        <end position="115"/>
    </location>
</feature>
<evidence type="ECO:0000256" key="1">
    <source>
        <dbReference type="SAM" id="MobiDB-lite"/>
    </source>
</evidence>
<sequence>MVVLPLFPRKDEGELVMMHTTAYTPVTTAFASMTTKELDDFYEWFMLNKPYCLDDLIQAVWQTPGYEDWRADFSPESLGLLAEWLASQMTKTNRSSKGSTLAEDSMASAAGDEAPDISDEEKSLTVLVGMYYGEVAVRNNARLTWSQLKGNKKQADYGQPVISASGTLPTNPVRVINAFACGLADGSRTSGRLRETYDYWMELIKHEG</sequence>
<evidence type="ECO:0000313" key="2">
    <source>
        <dbReference type="EMBL" id="QOQ74325.1"/>
    </source>
</evidence>
<reference evidence="2 3" key="1">
    <citation type="submission" date="2020-10" db="EMBL/GenBank/DDBJ databases">
        <title>High quality whole genome sequence of Pseudomonas poae PMA22.</title>
        <authorList>
            <person name="Hernandez J.G."/>
            <person name="Rodriguez P."/>
            <person name="Cuevas C."/>
            <person name="de la Calle F."/>
            <person name="Galan B."/>
            <person name="Garcia J.L."/>
        </authorList>
    </citation>
    <scope>NUCLEOTIDE SEQUENCE [LARGE SCALE GENOMIC DNA]</scope>
    <source>
        <strain evidence="2 3">PMA22</strain>
    </source>
</reference>
<name>A0A7M1KDG8_9PSED</name>
<dbReference type="AlphaFoldDB" id="A0A7M1KDG8"/>
<dbReference type="EMBL" id="CP063073">
    <property type="protein sequence ID" value="QOQ74325.1"/>
    <property type="molecule type" value="Genomic_DNA"/>
</dbReference>
<gene>
    <name evidence="2" type="ORF">IMF22_23000</name>
</gene>
<dbReference type="RefSeq" id="WP_197626097.1">
    <property type="nucleotide sequence ID" value="NZ_CP063073.1"/>
</dbReference>
<evidence type="ECO:0000313" key="3">
    <source>
        <dbReference type="Proteomes" id="UP000594923"/>
    </source>
</evidence>
<proteinExistence type="predicted"/>
<protein>
    <submittedName>
        <fullName evidence="2">Uncharacterized protein</fullName>
    </submittedName>
</protein>
<dbReference type="Proteomes" id="UP000594923">
    <property type="component" value="Chromosome"/>
</dbReference>
<accession>A0A7M1KDG8</accession>